<keyword evidence="3" id="KW-1185">Reference proteome</keyword>
<dbReference type="PATRIC" id="fig|1915.4.peg.9136"/>
<protein>
    <submittedName>
        <fullName evidence="2">Integrase catalytic subunit</fullName>
    </submittedName>
</protein>
<dbReference type="AlphaFoldDB" id="A0A1B1MPH7"/>
<dbReference type="STRING" id="1915.SLINC_8296"/>
<proteinExistence type="predicted"/>
<evidence type="ECO:0000256" key="1">
    <source>
        <dbReference type="SAM" id="MobiDB-lite"/>
    </source>
</evidence>
<feature type="compositionally biased region" description="Low complexity" evidence="1">
    <location>
        <begin position="117"/>
        <end position="132"/>
    </location>
</feature>
<dbReference type="EMBL" id="CP016438">
    <property type="protein sequence ID" value="ANS70520.1"/>
    <property type="molecule type" value="Genomic_DNA"/>
</dbReference>
<organism evidence="2 3">
    <name type="scientific">Streptomyces lincolnensis</name>
    <dbReference type="NCBI Taxonomy" id="1915"/>
    <lineage>
        <taxon>Bacteria</taxon>
        <taxon>Bacillati</taxon>
        <taxon>Actinomycetota</taxon>
        <taxon>Actinomycetes</taxon>
        <taxon>Kitasatosporales</taxon>
        <taxon>Streptomycetaceae</taxon>
        <taxon>Streptomyces</taxon>
    </lineage>
</organism>
<reference evidence="2 3" key="1">
    <citation type="submission" date="2016-07" db="EMBL/GenBank/DDBJ databases">
        <title>Enhancement of antibiotic productionsby engineered nitrateutilization in actinobacteria.</title>
        <authorList>
            <person name="Meng S.C."/>
        </authorList>
    </citation>
    <scope>NUCLEOTIDE SEQUENCE [LARGE SCALE GENOMIC DNA]</scope>
    <source>
        <strain evidence="2 3">NRRL 2936</strain>
    </source>
</reference>
<feature type="region of interest" description="Disordered" evidence="1">
    <location>
        <begin position="111"/>
        <end position="149"/>
    </location>
</feature>
<gene>
    <name evidence="2" type="ORF">SLINC_8296</name>
</gene>
<name>A0A1B1MPH7_STRLN</name>
<sequence length="149" mass="16279">MRVAVTYRVLGLARQPSHRWLARSATDAELTEAYQANALFDAHRDDPEFGHRFLLDEAHAGGEAMAERTAWRICQDNGWWSAFGKRRRRGDQLGIHLNRGCKAANRFGIAGMKEVSSQRPSPAASPARAPPSKSGYAGATEGSSISCPV</sequence>
<evidence type="ECO:0000313" key="2">
    <source>
        <dbReference type="EMBL" id="ANS70520.1"/>
    </source>
</evidence>
<dbReference type="KEGG" id="sls:SLINC_8296"/>
<dbReference type="Proteomes" id="UP000092598">
    <property type="component" value="Chromosome"/>
</dbReference>
<accession>A0A1B1MPH7</accession>
<evidence type="ECO:0000313" key="3">
    <source>
        <dbReference type="Proteomes" id="UP000092598"/>
    </source>
</evidence>